<dbReference type="PROSITE" id="PS51318">
    <property type="entry name" value="TAT"/>
    <property type="match status" value="1"/>
</dbReference>
<protein>
    <recommendedName>
        <fullName evidence="3">Carboxylesterase type B domain-containing protein</fullName>
    </recommendedName>
</protein>
<dbReference type="OrthoDB" id="9775851at2"/>
<feature type="compositionally biased region" description="Polar residues" evidence="1">
    <location>
        <begin position="95"/>
        <end position="108"/>
    </location>
</feature>
<comment type="caution">
    <text evidence="4">The sequence shown here is derived from an EMBL/GenBank/DDBJ whole genome shotgun (WGS) entry which is preliminary data.</text>
</comment>
<dbReference type="Gene3D" id="3.40.50.1820">
    <property type="entry name" value="alpha/beta hydrolase"/>
    <property type="match status" value="1"/>
</dbReference>
<dbReference type="EMBL" id="BMIY01000002">
    <property type="protein sequence ID" value="GGG50699.1"/>
    <property type="molecule type" value="Genomic_DNA"/>
</dbReference>
<name>A0A917GM14_9GAMM</name>
<dbReference type="InterPro" id="IPR002018">
    <property type="entry name" value="CarbesteraseB"/>
</dbReference>
<evidence type="ECO:0000313" key="4">
    <source>
        <dbReference type="EMBL" id="GGG50699.1"/>
    </source>
</evidence>
<reference evidence="4" key="1">
    <citation type="journal article" date="2014" name="Int. J. Syst. Evol. Microbiol.">
        <title>Complete genome sequence of Corynebacterium casei LMG S-19264T (=DSM 44701T), isolated from a smear-ripened cheese.</title>
        <authorList>
            <consortium name="US DOE Joint Genome Institute (JGI-PGF)"/>
            <person name="Walter F."/>
            <person name="Albersmeier A."/>
            <person name="Kalinowski J."/>
            <person name="Ruckert C."/>
        </authorList>
    </citation>
    <scope>NUCLEOTIDE SEQUENCE</scope>
    <source>
        <strain evidence="4">CGMCC 1.15425</strain>
    </source>
</reference>
<dbReference type="Pfam" id="PF00135">
    <property type="entry name" value="COesterase"/>
    <property type="match status" value="1"/>
</dbReference>
<dbReference type="InterPro" id="IPR006311">
    <property type="entry name" value="TAT_signal"/>
</dbReference>
<gene>
    <name evidence="4" type="ORF">GCM10011403_04820</name>
</gene>
<feature type="domain" description="Carboxylesterase type B" evidence="3">
    <location>
        <begin position="37"/>
        <end position="130"/>
    </location>
</feature>
<dbReference type="InterPro" id="IPR029058">
    <property type="entry name" value="AB_hydrolase_fold"/>
</dbReference>
<feature type="signal peptide" evidence="2">
    <location>
        <begin position="1"/>
        <end position="29"/>
    </location>
</feature>
<dbReference type="InterPro" id="IPR051093">
    <property type="entry name" value="Neuroligin/BSAL"/>
</dbReference>
<dbReference type="PANTHER" id="PTHR43903">
    <property type="entry name" value="NEUROLIGIN"/>
    <property type="match status" value="1"/>
</dbReference>
<dbReference type="AlphaFoldDB" id="A0A917GM14"/>
<keyword evidence="2" id="KW-0732">Signal</keyword>
<feature type="chain" id="PRO_5037851491" description="Carboxylesterase type B domain-containing protein" evidence="2">
    <location>
        <begin position="30"/>
        <end position="130"/>
    </location>
</feature>
<keyword evidence="5" id="KW-1185">Reference proteome</keyword>
<evidence type="ECO:0000256" key="2">
    <source>
        <dbReference type="SAM" id="SignalP"/>
    </source>
</evidence>
<evidence type="ECO:0000256" key="1">
    <source>
        <dbReference type="SAM" id="MobiDB-lite"/>
    </source>
</evidence>
<feature type="region of interest" description="Disordered" evidence="1">
    <location>
        <begin position="62"/>
        <end position="108"/>
    </location>
</feature>
<evidence type="ECO:0000259" key="3">
    <source>
        <dbReference type="Pfam" id="PF00135"/>
    </source>
</evidence>
<dbReference type="Proteomes" id="UP000627715">
    <property type="component" value="Unassembled WGS sequence"/>
</dbReference>
<reference evidence="4" key="2">
    <citation type="submission" date="2020-09" db="EMBL/GenBank/DDBJ databases">
        <authorList>
            <person name="Sun Q."/>
            <person name="Zhou Y."/>
        </authorList>
    </citation>
    <scope>NUCLEOTIDE SEQUENCE</scope>
    <source>
        <strain evidence="4">CGMCC 1.15425</strain>
    </source>
</reference>
<evidence type="ECO:0000313" key="5">
    <source>
        <dbReference type="Proteomes" id="UP000627715"/>
    </source>
</evidence>
<sequence>MKPPAMDRRHFLKLASASGLLLPSTFSLAQEATVDAETRFGRVRGKRINGVNVFKGIPYGADTSGSNRFMPPQDPAPWSGYRETFDYGPAAPQSDPASGRQQDGNESENCLVLNVWTRGINDGGKRPVMF</sequence>
<organism evidence="4 5">
    <name type="scientific">Pseudohongiella nitratireducens</name>
    <dbReference type="NCBI Taxonomy" id="1768907"/>
    <lineage>
        <taxon>Bacteria</taxon>
        <taxon>Pseudomonadati</taxon>
        <taxon>Pseudomonadota</taxon>
        <taxon>Gammaproteobacteria</taxon>
        <taxon>Pseudomonadales</taxon>
        <taxon>Pseudohongiellaceae</taxon>
        <taxon>Pseudohongiella</taxon>
    </lineage>
</organism>
<accession>A0A917GM14</accession>
<dbReference type="SUPFAM" id="SSF53474">
    <property type="entry name" value="alpha/beta-Hydrolases"/>
    <property type="match status" value="1"/>
</dbReference>
<proteinExistence type="predicted"/>